<keyword evidence="3 6" id="KW-0479">Metal-binding</keyword>
<dbReference type="Gene3D" id="3.20.20.60">
    <property type="entry name" value="Phosphoenolpyruvate-binding domains"/>
    <property type="match status" value="1"/>
</dbReference>
<dbReference type="EMBL" id="JACIJG010000003">
    <property type="protein sequence ID" value="MBB5700993.1"/>
    <property type="molecule type" value="Genomic_DNA"/>
</dbReference>
<dbReference type="PANTHER" id="PTHR32308">
    <property type="entry name" value="LYASE BETA SUBUNIT, PUTATIVE (AFU_ORTHOLOGUE AFUA_4G13030)-RELATED"/>
    <property type="match status" value="1"/>
</dbReference>
<evidence type="ECO:0000256" key="1">
    <source>
        <dbReference type="ARBA" id="ARBA00001946"/>
    </source>
</evidence>
<evidence type="ECO:0000313" key="9">
    <source>
        <dbReference type="Proteomes" id="UP000555546"/>
    </source>
</evidence>
<dbReference type="AlphaFoldDB" id="A0A7W9EK71"/>
<feature type="binding site" evidence="5">
    <location>
        <position position="128"/>
    </location>
    <ligand>
        <name>substrate</name>
    </ligand>
</feature>
<dbReference type="InterPro" id="IPR011206">
    <property type="entry name" value="Citrate_lyase_beta/mcl1/mcl2"/>
</dbReference>
<dbReference type="SUPFAM" id="SSF51621">
    <property type="entry name" value="Phosphoenolpyruvate/pyruvate domain"/>
    <property type="match status" value="1"/>
</dbReference>
<evidence type="ECO:0000259" key="7">
    <source>
        <dbReference type="Pfam" id="PF03328"/>
    </source>
</evidence>
<proteinExistence type="inferred from homology"/>
<comment type="caution">
    <text evidence="8">The sequence shown here is derived from an EMBL/GenBank/DDBJ whole genome shotgun (WGS) entry which is preliminary data.</text>
</comment>
<evidence type="ECO:0000256" key="4">
    <source>
        <dbReference type="ARBA" id="ARBA00022842"/>
    </source>
</evidence>
<evidence type="ECO:0000256" key="3">
    <source>
        <dbReference type="ARBA" id="ARBA00022723"/>
    </source>
</evidence>
<organism evidence="8 9">
    <name type="scientific">Brucella daejeonensis</name>
    <dbReference type="NCBI Taxonomy" id="659015"/>
    <lineage>
        <taxon>Bacteria</taxon>
        <taxon>Pseudomonadati</taxon>
        <taxon>Pseudomonadota</taxon>
        <taxon>Alphaproteobacteria</taxon>
        <taxon>Hyphomicrobiales</taxon>
        <taxon>Brucellaceae</taxon>
        <taxon>Brucella/Ochrobactrum group</taxon>
        <taxon>Brucella</taxon>
    </lineage>
</organism>
<comment type="cofactor">
    <cofactor evidence="1">
        <name>Mg(2+)</name>
        <dbReference type="ChEBI" id="CHEBI:18420"/>
    </cofactor>
</comment>
<evidence type="ECO:0000313" key="8">
    <source>
        <dbReference type="EMBL" id="MBB5700993.1"/>
    </source>
</evidence>
<dbReference type="GO" id="GO:0006107">
    <property type="term" value="P:oxaloacetate metabolic process"/>
    <property type="evidence" value="ECO:0007669"/>
    <property type="project" value="TreeGrafter"/>
</dbReference>
<dbReference type="RefSeq" id="WP_183648505.1">
    <property type="nucleotide sequence ID" value="NZ_JACIJG010000003.1"/>
</dbReference>
<feature type="binding site" evidence="6">
    <location>
        <position position="159"/>
    </location>
    <ligand>
        <name>Mg(2+)</name>
        <dbReference type="ChEBI" id="CHEBI:18420"/>
    </ligand>
</feature>
<dbReference type="PANTHER" id="PTHR32308:SF10">
    <property type="entry name" value="CITRATE LYASE SUBUNIT BETA"/>
    <property type="match status" value="1"/>
</dbReference>
<dbReference type="PIRSF" id="PIRSF015582">
    <property type="entry name" value="Cit_lyase_B"/>
    <property type="match status" value="1"/>
</dbReference>
<dbReference type="InterPro" id="IPR005000">
    <property type="entry name" value="Aldolase/citrate-lyase_domain"/>
</dbReference>
<gene>
    <name evidence="8" type="ORF">FHS76_000842</name>
</gene>
<evidence type="ECO:0000256" key="2">
    <source>
        <dbReference type="ARBA" id="ARBA00005568"/>
    </source>
</evidence>
<dbReference type="InterPro" id="IPR040442">
    <property type="entry name" value="Pyrv_kinase-like_dom_sf"/>
</dbReference>
<feature type="binding site" evidence="5">
    <location>
        <position position="70"/>
    </location>
    <ligand>
        <name>substrate</name>
    </ligand>
</feature>
<evidence type="ECO:0000256" key="6">
    <source>
        <dbReference type="PIRSR" id="PIRSR015582-2"/>
    </source>
</evidence>
<reference evidence="8 9" key="1">
    <citation type="submission" date="2020-08" db="EMBL/GenBank/DDBJ databases">
        <title>Genomic Encyclopedia of Type Strains, Phase IV (KMG-IV): sequencing the most valuable type-strain genomes for metagenomic binning, comparative biology and taxonomic classification.</title>
        <authorList>
            <person name="Goeker M."/>
        </authorList>
    </citation>
    <scope>NUCLEOTIDE SEQUENCE [LARGE SCALE GENOMIC DNA]</scope>
    <source>
        <strain evidence="8 9">DSM 26944</strain>
    </source>
</reference>
<name>A0A7W9EK71_9HYPH</name>
<keyword evidence="4 6" id="KW-0460">Magnesium</keyword>
<dbReference type="EC" id="4.1.3.34" evidence="8"/>
<dbReference type="Proteomes" id="UP000555546">
    <property type="component" value="Unassembled WGS sequence"/>
</dbReference>
<evidence type="ECO:0000256" key="5">
    <source>
        <dbReference type="PIRSR" id="PIRSR015582-1"/>
    </source>
</evidence>
<feature type="binding site" evidence="6">
    <location>
        <position position="128"/>
    </location>
    <ligand>
        <name>Mg(2+)</name>
        <dbReference type="ChEBI" id="CHEBI:18420"/>
    </ligand>
</feature>
<dbReference type="Pfam" id="PF03328">
    <property type="entry name" value="HpcH_HpaI"/>
    <property type="match status" value="1"/>
</dbReference>
<protein>
    <submittedName>
        <fullName evidence="8">Citrate lyase subunit beta/citryl-CoA lyase</fullName>
        <ecNumber evidence="8">4.1.3.34</ecNumber>
    </submittedName>
</protein>
<dbReference type="GO" id="GO:0008816">
    <property type="term" value="F:citryl-CoA lyase activity"/>
    <property type="evidence" value="ECO:0007669"/>
    <property type="project" value="UniProtKB-EC"/>
</dbReference>
<feature type="domain" description="HpcH/HpaI aldolase/citrate lyase" evidence="7">
    <location>
        <begin position="9"/>
        <end position="227"/>
    </location>
</feature>
<sequence>MKTVVRPRRSVLFVPAANARALEKSLILAADCVIYDLEDSVAPEAKQSAREALAAHFAANPAVGFERIVRVNAAETPWGRDDVVAVAKTGADAILLPKVERPQDVIDAARLLDRDDADPAVGVWAMIETPRGILNADQIAMLGYRSAMRLAGFVVGPNDIARATGVRPQPGRPYLVPWLMQIVLAARAGGIAVLDGVFNDFRDSAGFEAECAQGAAMGFDGKTLIHPGQIEAANRAFSPTEEEVAHARAIVEIFARPENAEKGVVSLDGQMIERLHLEMAERLLGKTGVKL</sequence>
<comment type="similarity">
    <text evidence="2">Belongs to the HpcH/HpaI aldolase family.</text>
</comment>
<keyword evidence="8" id="KW-0456">Lyase</keyword>
<keyword evidence="9" id="KW-1185">Reference proteome</keyword>
<accession>A0A7W9EK71</accession>
<dbReference type="InterPro" id="IPR015813">
    <property type="entry name" value="Pyrv/PenolPyrv_kinase-like_dom"/>
</dbReference>
<dbReference type="GO" id="GO:0000287">
    <property type="term" value="F:magnesium ion binding"/>
    <property type="evidence" value="ECO:0007669"/>
    <property type="project" value="TreeGrafter"/>
</dbReference>